<comment type="caution">
    <text evidence="2">The sequence shown here is derived from an EMBL/GenBank/DDBJ whole genome shotgun (WGS) entry which is preliminary data.</text>
</comment>
<gene>
    <name evidence="2" type="ORF">Pen02_37270</name>
</gene>
<evidence type="ECO:0000259" key="1">
    <source>
        <dbReference type="PROSITE" id="PS50943"/>
    </source>
</evidence>
<dbReference type="SUPFAM" id="SSF47413">
    <property type="entry name" value="lambda repressor-like DNA-binding domains"/>
    <property type="match status" value="1"/>
</dbReference>
<feature type="domain" description="HTH cro/C1-type" evidence="1">
    <location>
        <begin position="16"/>
        <end position="69"/>
    </location>
</feature>
<dbReference type="Gene3D" id="1.10.260.40">
    <property type="entry name" value="lambda repressor-like DNA-binding domains"/>
    <property type="match status" value="1"/>
</dbReference>
<keyword evidence="3" id="KW-1185">Reference proteome</keyword>
<dbReference type="InterPro" id="IPR001387">
    <property type="entry name" value="Cro/C1-type_HTH"/>
</dbReference>
<organism evidence="2 3">
    <name type="scientific">Plantactinospora endophytica</name>
    <dbReference type="NCBI Taxonomy" id="673535"/>
    <lineage>
        <taxon>Bacteria</taxon>
        <taxon>Bacillati</taxon>
        <taxon>Actinomycetota</taxon>
        <taxon>Actinomycetes</taxon>
        <taxon>Micromonosporales</taxon>
        <taxon>Micromonosporaceae</taxon>
        <taxon>Plantactinospora</taxon>
    </lineage>
</organism>
<accession>A0ABQ4E259</accession>
<protein>
    <submittedName>
        <fullName evidence="2">Transcriptional regulator</fullName>
    </submittedName>
</protein>
<proteinExistence type="predicted"/>
<name>A0ABQ4E259_9ACTN</name>
<reference evidence="2 3" key="1">
    <citation type="submission" date="2021-01" db="EMBL/GenBank/DDBJ databases">
        <title>Whole genome shotgun sequence of Plantactinospora endophytica NBRC 110450.</title>
        <authorList>
            <person name="Komaki H."/>
            <person name="Tamura T."/>
        </authorList>
    </citation>
    <scope>NUCLEOTIDE SEQUENCE [LARGE SCALE GENOMIC DNA]</scope>
    <source>
        <strain evidence="2 3">NBRC 110450</strain>
    </source>
</reference>
<evidence type="ECO:0000313" key="2">
    <source>
        <dbReference type="EMBL" id="GIG88791.1"/>
    </source>
</evidence>
<dbReference type="InterPro" id="IPR010982">
    <property type="entry name" value="Lambda_DNA-bd_dom_sf"/>
</dbReference>
<dbReference type="Pfam" id="PF19054">
    <property type="entry name" value="DUF5753"/>
    <property type="match status" value="1"/>
</dbReference>
<dbReference type="PROSITE" id="PS50943">
    <property type="entry name" value="HTH_CROC1"/>
    <property type="match status" value="1"/>
</dbReference>
<dbReference type="EMBL" id="BONW01000017">
    <property type="protein sequence ID" value="GIG88791.1"/>
    <property type="molecule type" value="Genomic_DNA"/>
</dbReference>
<dbReference type="SMART" id="SM00530">
    <property type="entry name" value="HTH_XRE"/>
    <property type="match status" value="1"/>
</dbReference>
<dbReference type="InterPro" id="IPR043917">
    <property type="entry name" value="DUF5753"/>
</dbReference>
<dbReference type="Proteomes" id="UP000646749">
    <property type="component" value="Unassembled WGS sequence"/>
</dbReference>
<evidence type="ECO:0000313" key="3">
    <source>
        <dbReference type="Proteomes" id="UP000646749"/>
    </source>
</evidence>
<sequence>MGNVGTSAAEFLLDELRHLRLSMKLNQDDFGKLINYSGSHVSAVEIGTRPPKEDYLTAVDKRFNTGGLFMRMLKRVIESDSAPPWLRKVINVEQQATFLRWFELAWVPGLLQTDAYARAIFAADGRLSAEEVETRVAARMKRQERLSGDTPPQLVAVLDEAVLHRAVGGSAVMREQLFHLVRLNEARRRTRIHVVPSNVGAYPGLGGPFIIATLPGRDEVVFLDNRLQGQMVERPDDVAEVRDHWEDTLAEALTLSQSTELLSKVAKTWI</sequence>